<dbReference type="Gene3D" id="3.40.50.2000">
    <property type="entry name" value="Glycogen Phosphorylase B"/>
    <property type="match status" value="2"/>
</dbReference>
<name>A0A7I7WP27_MYCGU</name>
<dbReference type="EMBL" id="AP022608">
    <property type="protein sequence ID" value="BBZ18445.1"/>
    <property type="molecule type" value="Genomic_DNA"/>
</dbReference>
<dbReference type="SUPFAM" id="SSF53756">
    <property type="entry name" value="UDP-Glycosyltransferase/glycogen phosphorylase"/>
    <property type="match status" value="1"/>
</dbReference>
<evidence type="ECO:0000313" key="6">
    <source>
        <dbReference type="Proteomes" id="UP000466187"/>
    </source>
</evidence>
<dbReference type="InterPro" id="IPR001296">
    <property type="entry name" value="Glyco_trans_1"/>
</dbReference>
<dbReference type="Pfam" id="PF00534">
    <property type="entry name" value="Glycos_transf_1"/>
    <property type="match status" value="1"/>
</dbReference>
<dbReference type="Pfam" id="PF13579">
    <property type="entry name" value="Glyco_trans_4_4"/>
    <property type="match status" value="1"/>
</dbReference>
<evidence type="ECO:0000313" key="5">
    <source>
        <dbReference type="EMBL" id="BBZ18445.1"/>
    </source>
</evidence>
<evidence type="ECO:0000259" key="4">
    <source>
        <dbReference type="Pfam" id="PF13579"/>
    </source>
</evidence>
<reference evidence="5 6" key="1">
    <citation type="journal article" date="2019" name="Emerg. Microbes Infect.">
        <title>Comprehensive subspecies identification of 175 nontuberculous mycobacteria species based on 7547 genomic profiles.</title>
        <authorList>
            <person name="Matsumoto Y."/>
            <person name="Kinjo T."/>
            <person name="Motooka D."/>
            <person name="Nabeya D."/>
            <person name="Jung N."/>
            <person name="Uechi K."/>
            <person name="Horii T."/>
            <person name="Iida T."/>
            <person name="Fujita J."/>
            <person name="Nakamura S."/>
        </authorList>
    </citation>
    <scope>NUCLEOTIDE SEQUENCE [LARGE SCALE GENOMIC DNA]</scope>
    <source>
        <strain evidence="5 6">JCM 12688</strain>
    </source>
</reference>
<gene>
    <name evidence="5" type="ORF">MGAD_27800</name>
</gene>
<dbReference type="Proteomes" id="UP000466187">
    <property type="component" value="Chromosome"/>
</dbReference>
<sequence>MECDHIWRATHLGSERGVMTPAQGNGAIDLLFDVRHIDQSGIGTYIGVYIPRLEEAFARQGRTLAVLADRDNVPPVAESTTVVISEPSGAPMYSVAEQRAWHRAVREARPKAMWVPHYPFPFTLFRPANRRIDFFSTVHDDSHLLPESISGNGRARRMYARTMLTIVARRSAAIFTPSRAAADALAKYVPAARFVVTPIPVSASWFEPVDPRLSPVRDRFILYLGNVKRHKNLSALLTAYTQVHQAIPQKLVIAGSGASVKVLDERIHAQAAALGDRVEMIGRLEFDELRSLVAAADLLVMPSLNEGAGLPPLEAMASHTAVLSSSIPALRETCGDGAEFFDPNDHTELAGLIRAYCLDDRARADLASRGWAHVTQRQADISTGAAADTILAKLDHLGSTN</sequence>
<evidence type="ECO:0000256" key="1">
    <source>
        <dbReference type="ARBA" id="ARBA00022676"/>
    </source>
</evidence>
<evidence type="ECO:0000259" key="3">
    <source>
        <dbReference type="Pfam" id="PF00534"/>
    </source>
</evidence>
<proteinExistence type="predicted"/>
<organism evidence="5 6">
    <name type="scientific">Mycolicibacterium gadium</name>
    <name type="common">Mycobacterium gadium</name>
    <dbReference type="NCBI Taxonomy" id="1794"/>
    <lineage>
        <taxon>Bacteria</taxon>
        <taxon>Bacillati</taxon>
        <taxon>Actinomycetota</taxon>
        <taxon>Actinomycetes</taxon>
        <taxon>Mycobacteriales</taxon>
        <taxon>Mycobacteriaceae</taxon>
        <taxon>Mycolicibacterium</taxon>
    </lineage>
</organism>
<dbReference type="PANTHER" id="PTHR46401:SF2">
    <property type="entry name" value="GLYCOSYLTRANSFERASE WBBK-RELATED"/>
    <property type="match status" value="1"/>
</dbReference>
<feature type="domain" description="Glycosyltransferase subfamily 4-like N-terminal" evidence="4">
    <location>
        <begin position="46"/>
        <end position="198"/>
    </location>
</feature>
<evidence type="ECO:0000256" key="2">
    <source>
        <dbReference type="ARBA" id="ARBA00022679"/>
    </source>
</evidence>
<keyword evidence="1" id="KW-0328">Glycosyltransferase</keyword>
<dbReference type="CDD" id="cd03809">
    <property type="entry name" value="GT4_MtfB-like"/>
    <property type="match status" value="1"/>
</dbReference>
<dbReference type="KEGG" id="mgad:MGAD_27800"/>
<feature type="domain" description="Glycosyl transferase family 1" evidence="3">
    <location>
        <begin position="214"/>
        <end position="369"/>
    </location>
</feature>
<dbReference type="InterPro" id="IPR028098">
    <property type="entry name" value="Glyco_trans_4-like_N"/>
</dbReference>
<protein>
    <submittedName>
        <fullName evidence="5">Glycosyl transferase</fullName>
    </submittedName>
</protein>
<dbReference type="AlphaFoldDB" id="A0A7I7WP27"/>
<keyword evidence="2 5" id="KW-0808">Transferase</keyword>
<dbReference type="PANTHER" id="PTHR46401">
    <property type="entry name" value="GLYCOSYLTRANSFERASE WBBK-RELATED"/>
    <property type="match status" value="1"/>
</dbReference>
<dbReference type="GO" id="GO:0009103">
    <property type="term" value="P:lipopolysaccharide biosynthetic process"/>
    <property type="evidence" value="ECO:0007669"/>
    <property type="project" value="TreeGrafter"/>
</dbReference>
<dbReference type="GO" id="GO:0016757">
    <property type="term" value="F:glycosyltransferase activity"/>
    <property type="evidence" value="ECO:0007669"/>
    <property type="project" value="UniProtKB-KW"/>
</dbReference>
<accession>A0A7I7WP27</accession>